<name>A0A5M3SZJ0_LIMPL</name>
<dbReference type="EMBL" id="BIMW01000021">
    <property type="protein sequence ID" value="GCE92514.1"/>
    <property type="molecule type" value="Genomic_DNA"/>
</dbReference>
<gene>
    <name evidence="1" type="ORF">NIES46_05540</name>
</gene>
<keyword evidence="2" id="KW-1185">Reference proteome</keyword>
<evidence type="ECO:0000313" key="2">
    <source>
        <dbReference type="Proteomes" id="UP000326169"/>
    </source>
</evidence>
<proteinExistence type="predicted"/>
<comment type="caution">
    <text evidence="1">The sequence shown here is derived from an EMBL/GenBank/DDBJ whole genome shotgun (WGS) entry which is preliminary data.</text>
</comment>
<protein>
    <submittedName>
        <fullName evidence="1">Uncharacterized protein</fullName>
    </submittedName>
</protein>
<dbReference type="Proteomes" id="UP000326169">
    <property type="component" value="Unassembled WGS sequence"/>
</dbReference>
<sequence length="158" mass="18342">MEQEKEGLREIIRDINNKNIFNFLTDEGLLPNYAFPEAGITLRSMVLRKLREKKGANGKRYEVLTMTYERPSQVAIRELVPSGVFYAEGRRVKVDQIDLKLSEPQEWRICRSCSYATESFQPEAHPKTCPRCNDTLWSDKGRLLTMLRLWQVMATTLG</sequence>
<accession>A0A5M3SZJ0</accession>
<organism evidence="1 2">
    <name type="scientific">Limnospira platensis NIES-46</name>
    <dbReference type="NCBI Taxonomy" id="1236695"/>
    <lineage>
        <taxon>Bacteria</taxon>
        <taxon>Bacillati</taxon>
        <taxon>Cyanobacteriota</taxon>
        <taxon>Cyanophyceae</taxon>
        <taxon>Oscillatoriophycideae</taxon>
        <taxon>Oscillatoriales</taxon>
        <taxon>Sirenicapillariaceae</taxon>
        <taxon>Limnospira</taxon>
    </lineage>
</organism>
<dbReference type="RefSeq" id="WP_014274261.1">
    <property type="nucleotide sequence ID" value="NZ_BIMW01000021.1"/>
</dbReference>
<reference evidence="1 2" key="1">
    <citation type="journal article" date="2019" name="J Genomics">
        <title>The Draft Genome of a Hydrogen-producing Cyanobacterium, Arthrospira platensis NIES-46.</title>
        <authorList>
            <person name="Suzuki S."/>
            <person name="Yamaguchi H."/>
            <person name="Kawachi M."/>
        </authorList>
    </citation>
    <scope>NUCLEOTIDE SEQUENCE [LARGE SCALE GENOMIC DNA]</scope>
    <source>
        <strain evidence="1 2">NIES-46</strain>
    </source>
</reference>
<evidence type="ECO:0000313" key="1">
    <source>
        <dbReference type="EMBL" id="GCE92514.1"/>
    </source>
</evidence>
<dbReference type="GeneID" id="301685985"/>